<keyword evidence="2" id="KW-0614">Plasmid</keyword>
<dbReference type="InterPro" id="IPR003593">
    <property type="entry name" value="AAA+_ATPase"/>
</dbReference>
<sequence length="113" mass="12513">MHLLVEFLKDPEKFTHKGAKLPKGAILYGEPGTGKTLLAKALAGEANVPFFSINGSDFIEMFAGMGAMRVRSLFEEARENAPCIIFIDEIDAIGRKEMLILTIANIDKHLMLY</sequence>
<geneLocation type="plasmid" evidence="2">
    <name>pNPD8_2</name>
</geneLocation>
<accession>A0A1L7JMI3</accession>
<gene>
    <name evidence="2" type="ORF">NPD8_4037</name>
</gene>
<proteinExistence type="predicted"/>
<dbReference type="Pfam" id="PF00004">
    <property type="entry name" value="AAA"/>
    <property type="match status" value="1"/>
</dbReference>
<reference evidence="2" key="1">
    <citation type="submission" date="2016-05" db="EMBL/GenBank/DDBJ databases">
        <authorList>
            <person name="Lavstsen T."/>
            <person name="Jespersen J.S."/>
        </authorList>
    </citation>
    <scope>NUCLEOTIDE SEQUENCE</scope>
    <source>
        <strain evidence="2">CDC69096</strain>
        <plasmid evidence="2">pNPD8_2</plasmid>
    </source>
</reference>
<dbReference type="InterPro" id="IPR003959">
    <property type="entry name" value="ATPase_AAA_core"/>
</dbReference>
<evidence type="ECO:0000259" key="1">
    <source>
        <dbReference type="SMART" id="SM00382"/>
    </source>
</evidence>
<dbReference type="Gene3D" id="3.40.50.300">
    <property type="entry name" value="P-loop containing nucleotide triphosphate hydrolases"/>
    <property type="match status" value="1"/>
</dbReference>
<dbReference type="SUPFAM" id="SSF52540">
    <property type="entry name" value="P-loop containing nucleoside triphosphate hydrolases"/>
    <property type="match status" value="1"/>
</dbReference>
<dbReference type="GO" id="GO:0006508">
    <property type="term" value="P:proteolysis"/>
    <property type="evidence" value="ECO:0007669"/>
    <property type="project" value="TreeGrafter"/>
</dbReference>
<evidence type="ECO:0000313" key="2">
    <source>
        <dbReference type="EMBL" id="APU86981.1"/>
    </source>
</evidence>
<dbReference type="EMBL" id="CP015704">
    <property type="protein sequence ID" value="APU86981.1"/>
    <property type="molecule type" value="Genomic_DNA"/>
</dbReference>
<dbReference type="SMART" id="SM00382">
    <property type="entry name" value="AAA"/>
    <property type="match status" value="1"/>
</dbReference>
<dbReference type="GO" id="GO:0016887">
    <property type="term" value="F:ATP hydrolysis activity"/>
    <property type="evidence" value="ECO:0007669"/>
    <property type="project" value="InterPro"/>
</dbReference>
<feature type="domain" description="AAA+ ATPase" evidence="1">
    <location>
        <begin position="21"/>
        <end position="112"/>
    </location>
</feature>
<dbReference type="GO" id="GO:0005524">
    <property type="term" value="F:ATP binding"/>
    <property type="evidence" value="ECO:0007669"/>
    <property type="project" value="InterPro"/>
</dbReference>
<dbReference type="InterPro" id="IPR027417">
    <property type="entry name" value="P-loop_NTPase"/>
</dbReference>
<protein>
    <submittedName>
        <fullName evidence="2">AAA domain family protein</fullName>
    </submittedName>
</protein>
<dbReference type="GO" id="GO:0004176">
    <property type="term" value="F:ATP-dependent peptidase activity"/>
    <property type="evidence" value="ECO:0007669"/>
    <property type="project" value="TreeGrafter"/>
</dbReference>
<organism evidence="2">
    <name type="scientific">Clostridium botulinum</name>
    <dbReference type="NCBI Taxonomy" id="1491"/>
    <lineage>
        <taxon>Bacteria</taxon>
        <taxon>Bacillati</taxon>
        <taxon>Bacillota</taxon>
        <taxon>Clostridia</taxon>
        <taxon>Eubacteriales</taxon>
        <taxon>Clostridiaceae</taxon>
        <taxon>Clostridium</taxon>
    </lineage>
</organism>
<dbReference type="RefSeq" id="WP_250637799.1">
    <property type="nucleotide sequence ID" value="NZ_CP015704.1"/>
</dbReference>
<dbReference type="PANTHER" id="PTHR23076:SF97">
    <property type="entry name" value="ATP-DEPENDENT ZINC METALLOPROTEASE YME1L1"/>
    <property type="match status" value="1"/>
</dbReference>
<name>A0A1L7JMI3_CLOBO</name>
<dbReference type="PANTHER" id="PTHR23076">
    <property type="entry name" value="METALLOPROTEASE M41 FTSH"/>
    <property type="match status" value="1"/>
</dbReference>
<dbReference type="AlphaFoldDB" id="A0A1L7JMI3"/>